<dbReference type="Pfam" id="PF13649">
    <property type="entry name" value="Methyltransf_25"/>
    <property type="match status" value="1"/>
</dbReference>
<accession>A0A1I3W668</accession>
<dbReference type="STRING" id="1612308.SAMN05444581_101362"/>
<name>A0A1I3W668_9HYPH</name>
<dbReference type="Gene3D" id="3.40.50.150">
    <property type="entry name" value="Vaccinia Virus protein VP39"/>
    <property type="match status" value="1"/>
</dbReference>
<keyword evidence="3" id="KW-1185">Reference proteome</keyword>
<dbReference type="GO" id="GO:0008168">
    <property type="term" value="F:methyltransferase activity"/>
    <property type="evidence" value="ECO:0007669"/>
    <property type="project" value="UniProtKB-KW"/>
</dbReference>
<sequence length="243" mass="26377">MTELSATAERLFSGQIGAEYDMLDVICPAAAAMSDRVGEFVAALPPGPLNVAELGCGTGVTTRALLRRSGALITALDNEPAMLSQASDRLADFIDEGRVRLVEADALAGLAALPSGETSVVASAYTIHNFLEPYRLRVLAEIFRVLKPGGIFVNGDRYALDETARHTRLTQDEARHYFKTFAALNRYDLLEQWIIHLFSDESADHIMRLGPSLDAMRALGFDPVEVLFRDGVNALVSARKPAA</sequence>
<dbReference type="Proteomes" id="UP000198755">
    <property type="component" value="Unassembled WGS sequence"/>
</dbReference>
<dbReference type="AlphaFoldDB" id="A0A1I3W668"/>
<evidence type="ECO:0000313" key="2">
    <source>
        <dbReference type="EMBL" id="SFK02799.1"/>
    </source>
</evidence>
<dbReference type="GO" id="GO:0032259">
    <property type="term" value="P:methylation"/>
    <property type="evidence" value="ECO:0007669"/>
    <property type="project" value="UniProtKB-KW"/>
</dbReference>
<dbReference type="RefSeq" id="WP_091676645.1">
    <property type="nucleotide sequence ID" value="NZ_FOSN01000001.1"/>
</dbReference>
<dbReference type="PANTHER" id="PTHR43591:SF24">
    <property type="entry name" value="2-METHOXY-6-POLYPRENYL-1,4-BENZOQUINOL METHYLASE, MITOCHONDRIAL"/>
    <property type="match status" value="1"/>
</dbReference>
<dbReference type="CDD" id="cd02440">
    <property type="entry name" value="AdoMet_MTases"/>
    <property type="match status" value="1"/>
</dbReference>
<reference evidence="2" key="1">
    <citation type="submission" date="2016-10" db="EMBL/GenBank/DDBJ databases">
        <authorList>
            <person name="de Groot N.N."/>
        </authorList>
    </citation>
    <scope>NUCLEOTIDE SEQUENCE [LARGE SCALE GENOMIC DNA]</scope>
    <source>
        <strain evidence="2">NE2</strain>
    </source>
</reference>
<gene>
    <name evidence="2" type="ORF">SAMN05444581_101362</name>
</gene>
<proteinExistence type="predicted"/>
<keyword evidence="2" id="KW-0808">Transferase</keyword>
<dbReference type="InterPro" id="IPR029063">
    <property type="entry name" value="SAM-dependent_MTases_sf"/>
</dbReference>
<evidence type="ECO:0000259" key="1">
    <source>
        <dbReference type="Pfam" id="PF13649"/>
    </source>
</evidence>
<protein>
    <submittedName>
        <fullName evidence="2">Ubiquinone/menaquinone biosynthesis C-methylase UbiE</fullName>
    </submittedName>
</protein>
<dbReference type="EMBL" id="FOSN01000001">
    <property type="protein sequence ID" value="SFK02799.1"/>
    <property type="molecule type" value="Genomic_DNA"/>
</dbReference>
<organism evidence="2 3">
    <name type="scientific">Methylocapsa palsarum</name>
    <dbReference type="NCBI Taxonomy" id="1612308"/>
    <lineage>
        <taxon>Bacteria</taxon>
        <taxon>Pseudomonadati</taxon>
        <taxon>Pseudomonadota</taxon>
        <taxon>Alphaproteobacteria</taxon>
        <taxon>Hyphomicrobiales</taxon>
        <taxon>Beijerinckiaceae</taxon>
        <taxon>Methylocapsa</taxon>
    </lineage>
</organism>
<keyword evidence="2" id="KW-0830">Ubiquinone</keyword>
<dbReference type="SUPFAM" id="SSF53335">
    <property type="entry name" value="S-adenosyl-L-methionine-dependent methyltransferases"/>
    <property type="match status" value="1"/>
</dbReference>
<dbReference type="OrthoDB" id="7856199at2"/>
<dbReference type="PANTHER" id="PTHR43591">
    <property type="entry name" value="METHYLTRANSFERASE"/>
    <property type="match status" value="1"/>
</dbReference>
<keyword evidence="2" id="KW-0489">Methyltransferase</keyword>
<dbReference type="InterPro" id="IPR041698">
    <property type="entry name" value="Methyltransf_25"/>
</dbReference>
<evidence type="ECO:0000313" key="3">
    <source>
        <dbReference type="Proteomes" id="UP000198755"/>
    </source>
</evidence>
<feature type="domain" description="Methyltransferase" evidence="1">
    <location>
        <begin position="51"/>
        <end position="150"/>
    </location>
</feature>